<protein>
    <submittedName>
        <fullName evidence="1">Uncharacterized protein</fullName>
    </submittedName>
</protein>
<keyword evidence="2" id="KW-1185">Reference proteome</keyword>
<gene>
    <name evidence="1" type="ORF">FRACA_3630005</name>
</gene>
<sequence>MRAIAAPGRADAGLPLPRAWEDALHAAFAAGGAALRG</sequence>
<accession>A0A2I2KVL7</accession>
<proteinExistence type="predicted"/>
<dbReference type="Proteomes" id="UP000234331">
    <property type="component" value="Unassembled WGS sequence"/>
</dbReference>
<evidence type="ECO:0000313" key="2">
    <source>
        <dbReference type="Proteomes" id="UP000234331"/>
    </source>
</evidence>
<organism evidence="1 2">
    <name type="scientific">Frankia canadensis</name>
    <dbReference type="NCBI Taxonomy" id="1836972"/>
    <lineage>
        <taxon>Bacteria</taxon>
        <taxon>Bacillati</taxon>
        <taxon>Actinomycetota</taxon>
        <taxon>Actinomycetes</taxon>
        <taxon>Frankiales</taxon>
        <taxon>Frankiaceae</taxon>
        <taxon>Frankia</taxon>
    </lineage>
</organism>
<reference evidence="1 2" key="1">
    <citation type="submission" date="2017-06" db="EMBL/GenBank/DDBJ databases">
        <authorList>
            <person name="Kim H.J."/>
            <person name="Triplett B.A."/>
        </authorList>
    </citation>
    <scope>NUCLEOTIDE SEQUENCE [LARGE SCALE GENOMIC DNA]</scope>
    <source>
        <strain evidence="1">FRACA_ARgP5</strain>
    </source>
</reference>
<dbReference type="EMBL" id="FZMO01000294">
    <property type="protein sequence ID" value="SNQ49702.1"/>
    <property type="molecule type" value="Genomic_DNA"/>
</dbReference>
<dbReference type="AlphaFoldDB" id="A0A2I2KVL7"/>
<evidence type="ECO:0000313" key="1">
    <source>
        <dbReference type="EMBL" id="SNQ49702.1"/>
    </source>
</evidence>
<name>A0A2I2KVL7_9ACTN</name>